<evidence type="ECO:0000313" key="2">
    <source>
        <dbReference type="EMBL" id="SFL68909.1"/>
    </source>
</evidence>
<reference evidence="2 3" key="1">
    <citation type="submission" date="2016-10" db="EMBL/GenBank/DDBJ databases">
        <authorList>
            <person name="de Groot N.N."/>
        </authorList>
    </citation>
    <scope>NUCLEOTIDE SEQUENCE [LARGE SCALE GENOMIC DNA]</scope>
    <source>
        <strain evidence="2 3">DSM 45317</strain>
    </source>
</reference>
<gene>
    <name evidence="2" type="ORF">SAMN04488085_115101</name>
</gene>
<keyword evidence="1" id="KW-0812">Transmembrane</keyword>
<dbReference type="AlphaFoldDB" id="A0A1I4JQT3"/>
<accession>A0A1I4JQT3</accession>
<dbReference type="RefSeq" id="WP_143087235.1">
    <property type="nucleotide sequence ID" value="NZ_FOSW01000015.1"/>
</dbReference>
<evidence type="ECO:0000256" key="1">
    <source>
        <dbReference type="SAM" id="Phobius"/>
    </source>
</evidence>
<organism evidence="2 3">
    <name type="scientific">Geodermatophilus ruber</name>
    <dbReference type="NCBI Taxonomy" id="504800"/>
    <lineage>
        <taxon>Bacteria</taxon>
        <taxon>Bacillati</taxon>
        <taxon>Actinomycetota</taxon>
        <taxon>Actinomycetes</taxon>
        <taxon>Geodermatophilales</taxon>
        <taxon>Geodermatophilaceae</taxon>
        <taxon>Geodermatophilus</taxon>
    </lineage>
</organism>
<feature type="transmembrane region" description="Helical" evidence="1">
    <location>
        <begin position="44"/>
        <end position="65"/>
    </location>
</feature>
<dbReference type="InParanoid" id="A0A1I4JQT3"/>
<feature type="transmembrane region" description="Helical" evidence="1">
    <location>
        <begin position="102"/>
        <end position="127"/>
    </location>
</feature>
<name>A0A1I4JQT3_9ACTN</name>
<proteinExistence type="predicted"/>
<evidence type="ECO:0000313" key="3">
    <source>
        <dbReference type="Proteomes" id="UP000199152"/>
    </source>
</evidence>
<protein>
    <submittedName>
        <fullName evidence="2">Uncharacterized protein</fullName>
    </submittedName>
</protein>
<keyword evidence="1" id="KW-1133">Transmembrane helix</keyword>
<sequence>MGIKAGAGVLAALVVGTALGALSRGLMSLVSLAASGSSSFSVTGTSFVLLLYALVLVPGGVVAALTTHWVRWLLPAAGALFLCVPAIGVASEEIGATTGFGLGQWLGVGAGGAAIFATIALLPVLTVRLADRWLGRRAGAPACVGAEPAVSDATAR</sequence>
<keyword evidence="1" id="KW-0472">Membrane</keyword>
<dbReference type="Proteomes" id="UP000199152">
    <property type="component" value="Unassembled WGS sequence"/>
</dbReference>
<keyword evidence="3" id="KW-1185">Reference proteome</keyword>
<dbReference type="EMBL" id="FOSW01000015">
    <property type="protein sequence ID" value="SFL68909.1"/>
    <property type="molecule type" value="Genomic_DNA"/>
</dbReference>
<feature type="transmembrane region" description="Helical" evidence="1">
    <location>
        <begin position="72"/>
        <end position="90"/>
    </location>
</feature>
<dbReference type="OrthoDB" id="9970924at2"/>